<dbReference type="Gene3D" id="3.30.70.270">
    <property type="match status" value="1"/>
</dbReference>
<dbReference type="PROSITE" id="PS50887">
    <property type="entry name" value="GGDEF"/>
    <property type="match status" value="1"/>
</dbReference>
<dbReference type="PANTHER" id="PTHR44757:SF2">
    <property type="entry name" value="BIOFILM ARCHITECTURE MAINTENANCE PROTEIN MBAA"/>
    <property type="match status" value="1"/>
</dbReference>
<dbReference type="PANTHER" id="PTHR44757">
    <property type="entry name" value="DIGUANYLATE CYCLASE DGCP"/>
    <property type="match status" value="1"/>
</dbReference>
<dbReference type="EMBL" id="AP023086">
    <property type="protein sequence ID" value="BCD96313.1"/>
    <property type="molecule type" value="Genomic_DNA"/>
</dbReference>
<dbReference type="Gene3D" id="3.20.20.450">
    <property type="entry name" value="EAL domain"/>
    <property type="match status" value="1"/>
</dbReference>
<proteinExistence type="predicted"/>
<feature type="domain" description="PAC" evidence="1">
    <location>
        <begin position="395"/>
        <end position="445"/>
    </location>
</feature>
<dbReference type="Pfam" id="PF01590">
    <property type="entry name" value="GAF"/>
    <property type="match status" value="1"/>
</dbReference>
<dbReference type="Pfam" id="PF00563">
    <property type="entry name" value="EAL"/>
    <property type="match status" value="1"/>
</dbReference>
<dbReference type="InterPro" id="IPR035965">
    <property type="entry name" value="PAS-like_dom_sf"/>
</dbReference>
<dbReference type="Pfam" id="PF00990">
    <property type="entry name" value="GGDEF"/>
    <property type="match status" value="1"/>
</dbReference>
<dbReference type="SUPFAM" id="SSF141868">
    <property type="entry name" value="EAL domain-like"/>
    <property type="match status" value="1"/>
</dbReference>
<dbReference type="RefSeq" id="WP_236985814.1">
    <property type="nucleotide sequence ID" value="NZ_AP023086.1"/>
</dbReference>
<evidence type="ECO:0000259" key="1">
    <source>
        <dbReference type="PROSITE" id="PS50113"/>
    </source>
</evidence>
<dbReference type="KEGG" id="marq:MARGE09_P0513"/>
<dbReference type="InterPro" id="IPR000160">
    <property type="entry name" value="GGDEF_dom"/>
</dbReference>
<feature type="domain" description="EAL" evidence="2">
    <location>
        <begin position="620"/>
        <end position="886"/>
    </location>
</feature>
<reference evidence="4 5" key="1">
    <citation type="journal article" date="2022" name="IScience">
        <title>An ultrasensitive nanofiber-based assay for enzymatic hydrolysis and deep-sea microbial degradation of cellulose.</title>
        <authorList>
            <person name="Tsudome M."/>
            <person name="Tachioka M."/>
            <person name="Miyazaki M."/>
            <person name="Uchimura K."/>
            <person name="Tsuda M."/>
            <person name="Takaki Y."/>
            <person name="Deguchi S."/>
        </authorList>
    </citation>
    <scope>NUCLEOTIDE SEQUENCE [LARGE SCALE GENOMIC DNA]</scope>
    <source>
        <strain evidence="4 5">GE09</strain>
    </source>
</reference>
<dbReference type="CDD" id="cd01949">
    <property type="entry name" value="GGDEF"/>
    <property type="match status" value="1"/>
</dbReference>
<dbReference type="InterPro" id="IPR029787">
    <property type="entry name" value="Nucleotide_cyclase"/>
</dbReference>
<name>A0AAN1WEW1_9GAMM</name>
<dbReference type="Proteomes" id="UP001320119">
    <property type="component" value="Chromosome"/>
</dbReference>
<dbReference type="SUPFAM" id="SSF55785">
    <property type="entry name" value="PYP-like sensor domain (PAS domain)"/>
    <property type="match status" value="1"/>
</dbReference>
<evidence type="ECO:0000259" key="2">
    <source>
        <dbReference type="PROSITE" id="PS50883"/>
    </source>
</evidence>
<dbReference type="PROSITE" id="PS50113">
    <property type="entry name" value="PAC"/>
    <property type="match status" value="1"/>
</dbReference>
<sequence length="891" mass="100934">MKLHPKLEQHLHKHPESFAALPAESLASINHTYFDHQRLQSSAGLSHHATLLIDSQGHPLLINQGDAPPPLLNGNTKNLPQDVTALFSQLARRAQHNKKIIERYYSGSAKIPALTHHSLLIIPVRNNETLFLIAEHNKNIQQAPSLTQRTQQQNNAIIALTKHLESEVTFEEILKKISQCCAETLNIEHAGIWLFNDDFDHIKCEHEYHSSKKQFITPEEIPTSIHKRYFEELANVRFIATDDAINTPGNTPASKAYLEQNNITAMLDAPIKSDGKYLGLMRLYQSGGIRKWKTDEQQFAASLCDIITLAYQKQRKRSAVSKLNESENRFKALAESTGAAIFSFNDTIAYANSATENLTGLDQTSLKILPINVIFGAAFSKAFNRETLKQEPLATGIEIEFSRSSGEIRWAFFNVTQTVLSGEKIWLASAFDITERKRAEIQMRYQAFHDNLTSLPNRAQLTQKIDQCLTKLSKDRYYRFALCQFNIANFKHLNEQLGYITADHLLIDYALKLKRASPTTDNLAKIGTSTFIILRENITSIEHFIKDCEALYQTLKQPTAIESVEIECDIYTGILHGDILYSSSEETLRNIALATDFSEAHGINTISVFNEEMKKNGLKLKEVAAQLRRALKSNEFRFLYSPHYNFSKNQHSPSSPATTYLEPLIYWQGGDALKISEGHFKAVDKDKNFIKNLILQELSAYQQDACNIPKASIWLDISHPTIETPEHAEDFLIALQQSNVEPRQKHILQCSALLLNKMLKPEYSQQLDKVINNHYCELAVDITHFNFKDIATLQHLPCRHAKILLTDIHHEIKNNNTLAQRHFTALIKSCAELNLNLHIGGIDSAELSLFADNLVSDIISPIFRQGKHLCQPQKINHLYPDYADIKASSSA</sequence>
<dbReference type="SMART" id="SM00267">
    <property type="entry name" value="GGDEF"/>
    <property type="match status" value="1"/>
</dbReference>
<dbReference type="Gene3D" id="3.30.450.40">
    <property type="match status" value="1"/>
</dbReference>
<dbReference type="SUPFAM" id="SSF55781">
    <property type="entry name" value="GAF domain-like"/>
    <property type="match status" value="1"/>
</dbReference>
<dbReference type="SUPFAM" id="SSF55073">
    <property type="entry name" value="Nucleotide cyclase"/>
    <property type="match status" value="1"/>
</dbReference>
<accession>A0AAN1WEW1</accession>
<dbReference type="AlphaFoldDB" id="A0AAN1WEW1"/>
<organism evidence="4 5">
    <name type="scientific">Marinagarivorans cellulosilyticus</name>
    <dbReference type="NCBI Taxonomy" id="2721545"/>
    <lineage>
        <taxon>Bacteria</taxon>
        <taxon>Pseudomonadati</taxon>
        <taxon>Pseudomonadota</taxon>
        <taxon>Gammaproteobacteria</taxon>
        <taxon>Cellvibrionales</taxon>
        <taxon>Cellvibrionaceae</taxon>
        <taxon>Marinagarivorans</taxon>
    </lineage>
</organism>
<dbReference type="InterPro" id="IPR043128">
    <property type="entry name" value="Rev_trsase/Diguanyl_cyclase"/>
</dbReference>
<dbReference type="InterPro" id="IPR000014">
    <property type="entry name" value="PAS"/>
</dbReference>
<evidence type="ECO:0000313" key="4">
    <source>
        <dbReference type="EMBL" id="BCD96313.1"/>
    </source>
</evidence>
<dbReference type="NCBIfam" id="TIGR00229">
    <property type="entry name" value="sensory_box"/>
    <property type="match status" value="1"/>
</dbReference>
<evidence type="ECO:0000313" key="5">
    <source>
        <dbReference type="Proteomes" id="UP001320119"/>
    </source>
</evidence>
<dbReference type="NCBIfam" id="TIGR00254">
    <property type="entry name" value="GGDEF"/>
    <property type="match status" value="1"/>
</dbReference>
<feature type="domain" description="GGDEF" evidence="3">
    <location>
        <begin position="478"/>
        <end position="611"/>
    </location>
</feature>
<dbReference type="InterPro" id="IPR029016">
    <property type="entry name" value="GAF-like_dom_sf"/>
</dbReference>
<evidence type="ECO:0000259" key="3">
    <source>
        <dbReference type="PROSITE" id="PS50887"/>
    </source>
</evidence>
<dbReference type="InterPro" id="IPR052155">
    <property type="entry name" value="Biofilm_reg_signaling"/>
</dbReference>
<gene>
    <name evidence="4" type="ORF">MARGE09_P0513</name>
</gene>
<keyword evidence="5" id="KW-1185">Reference proteome</keyword>
<dbReference type="InterPro" id="IPR001633">
    <property type="entry name" value="EAL_dom"/>
</dbReference>
<protein>
    <submittedName>
        <fullName evidence="4">Uncharacterized protein</fullName>
    </submittedName>
</protein>
<dbReference type="PROSITE" id="PS50883">
    <property type="entry name" value="EAL"/>
    <property type="match status" value="1"/>
</dbReference>
<dbReference type="InterPro" id="IPR000700">
    <property type="entry name" value="PAS-assoc_C"/>
</dbReference>
<dbReference type="InterPro" id="IPR035919">
    <property type="entry name" value="EAL_sf"/>
</dbReference>
<dbReference type="InterPro" id="IPR003018">
    <property type="entry name" value="GAF"/>
</dbReference>
<dbReference type="Gene3D" id="3.30.450.20">
    <property type="entry name" value="PAS domain"/>
    <property type="match status" value="1"/>
</dbReference>